<feature type="compositionally biased region" description="Low complexity" evidence="4">
    <location>
        <begin position="271"/>
        <end position="280"/>
    </location>
</feature>
<dbReference type="EMBL" id="JBDFQZ010000001">
    <property type="protein sequence ID" value="KAK9755251.1"/>
    <property type="molecule type" value="Genomic_DNA"/>
</dbReference>
<comment type="caution">
    <text evidence="5">The sequence shown here is derived from an EMBL/GenBank/DDBJ whole genome shotgun (WGS) entry which is preliminary data.</text>
</comment>
<dbReference type="Proteomes" id="UP001443914">
    <property type="component" value="Unassembled WGS sequence"/>
</dbReference>
<sequence length="663" mass="74806">MYPVLFDSELSNFSNHQNFVSDMGNGEVFQTNDSNDEQKPNFYYLSESYISSADSVEIPDFSDACIKFLGDILLEEGLDETVQDFKALQATEKSLYDVIGEEYSPTDDHDLVSSLYQSIDNTVDGFDGSFGDVHVNFESKMVENLLSLDPFVRLDDLSDSLFQSSSQSVGCSNSDELKDRVVVSPVSTVTSEMGTMEGKKPVSRSRRKKNRQRDDVGSENGRGNKQQAASNEDYVEMEEYDDVLLCREDKNDGAASCNEAGEKLQKKGSKSRTTVSRKSSNMAEEVDLRTLLNQCAQAVSSFDLRSANEQLKQIRQHSSQYGDSIERVAHYFANALESRIAGTGSTFTSNIVDARISSSESLKAYRVYVQALPFKRVSYFLSNCTIGKTQMAVNAKKVHIIDFGILLGLQWPCLIQALSERSGGPPELRITGIDYPQHGFRPAERVEATGRRLSGYCERFNVPFRYQGIAQKWSSIQPEDLKIESDELVIVNCMYRSGTLLDETVEADSSKDGFLKLVKQLNPHLFVHGVINGTFNAPFFLTRFKEALFHYSALFDVFEATIPREDHARLLIESEMYGKELLNVIACEGAERIQRPESFKQWQTRTLRAGFKQLPLDKEVFKRAKATAKAHYLDDFVVDEDRNWILQGWKGKIFCALSFWQPC</sequence>
<dbReference type="Pfam" id="PF03514">
    <property type="entry name" value="GRAS"/>
    <property type="match status" value="1"/>
</dbReference>
<comment type="similarity">
    <text evidence="3">Belongs to the GRAS family.</text>
</comment>
<evidence type="ECO:0000313" key="6">
    <source>
        <dbReference type="Proteomes" id="UP001443914"/>
    </source>
</evidence>
<dbReference type="AlphaFoldDB" id="A0AAW1N5H8"/>
<accession>A0AAW1N5H8</accession>
<name>A0AAW1N5H8_SAPOF</name>
<evidence type="ECO:0000313" key="5">
    <source>
        <dbReference type="EMBL" id="KAK9755251.1"/>
    </source>
</evidence>
<feature type="region of interest" description="Leucine repeat I (LRI)" evidence="3">
    <location>
        <begin position="286"/>
        <end position="346"/>
    </location>
</feature>
<keyword evidence="6" id="KW-1185">Reference proteome</keyword>
<feature type="region of interest" description="Leucine repeat II (LRII)" evidence="3">
    <location>
        <begin position="448"/>
        <end position="480"/>
    </location>
</feature>
<feature type="compositionally biased region" description="Polar residues" evidence="4">
    <location>
        <begin position="221"/>
        <end position="230"/>
    </location>
</feature>
<feature type="region of interest" description="Disordered" evidence="4">
    <location>
        <begin position="255"/>
        <end position="281"/>
    </location>
</feature>
<dbReference type="PROSITE" id="PS50985">
    <property type="entry name" value="GRAS"/>
    <property type="match status" value="1"/>
</dbReference>
<evidence type="ECO:0000256" key="3">
    <source>
        <dbReference type="PROSITE-ProRule" id="PRU01191"/>
    </source>
</evidence>
<comment type="caution">
    <text evidence="3">Lacks conserved residue(s) required for the propagation of feature annotation.</text>
</comment>
<keyword evidence="2" id="KW-0804">Transcription</keyword>
<organism evidence="5 6">
    <name type="scientific">Saponaria officinalis</name>
    <name type="common">Common soapwort</name>
    <name type="synonym">Lychnis saponaria</name>
    <dbReference type="NCBI Taxonomy" id="3572"/>
    <lineage>
        <taxon>Eukaryota</taxon>
        <taxon>Viridiplantae</taxon>
        <taxon>Streptophyta</taxon>
        <taxon>Embryophyta</taxon>
        <taxon>Tracheophyta</taxon>
        <taxon>Spermatophyta</taxon>
        <taxon>Magnoliopsida</taxon>
        <taxon>eudicotyledons</taxon>
        <taxon>Gunneridae</taxon>
        <taxon>Pentapetalae</taxon>
        <taxon>Caryophyllales</taxon>
        <taxon>Caryophyllaceae</taxon>
        <taxon>Caryophylleae</taxon>
        <taxon>Saponaria</taxon>
    </lineage>
</organism>
<evidence type="ECO:0000256" key="1">
    <source>
        <dbReference type="ARBA" id="ARBA00023015"/>
    </source>
</evidence>
<feature type="compositionally biased region" description="Basic residues" evidence="4">
    <location>
        <begin position="201"/>
        <end position="211"/>
    </location>
</feature>
<feature type="region of interest" description="Disordered" evidence="4">
    <location>
        <begin position="186"/>
        <end position="234"/>
    </location>
</feature>
<reference evidence="5" key="1">
    <citation type="submission" date="2024-03" db="EMBL/GenBank/DDBJ databases">
        <title>WGS assembly of Saponaria officinalis var. Norfolk2.</title>
        <authorList>
            <person name="Jenkins J."/>
            <person name="Shu S."/>
            <person name="Grimwood J."/>
            <person name="Barry K."/>
            <person name="Goodstein D."/>
            <person name="Schmutz J."/>
            <person name="Leebens-Mack J."/>
            <person name="Osbourn A."/>
        </authorList>
    </citation>
    <scope>NUCLEOTIDE SEQUENCE [LARGE SCALE GENOMIC DNA]</scope>
    <source>
        <strain evidence="5">JIC</strain>
    </source>
</reference>
<dbReference type="InterPro" id="IPR005202">
    <property type="entry name" value="TF_GRAS"/>
</dbReference>
<feature type="region of interest" description="SAW" evidence="3">
    <location>
        <begin position="586"/>
        <end position="661"/>
    </location>
</feature>
<keyword evidence="1" id="KW-0805">Transcription regulation</keyword>
<proteinExistence type="inferred from homology"/>
<dbReference type="PANTHER" id="PTHR31636">
    <property type="entry name" value="OSJNBA0084A10.13 PROTEIN-RELATED"/>
    <property type="match status" value="1"/>
</dbReference>
<gene>
    <name evidence="5" type="ORF">RND81_01G012700</name>
</gene>
<evidence type="ECO:0000256" key="2">
    <source>
        <dbReference type="ARBA" id="ARBA00023163"/>
    </source>
</evidence>
<feature type="short sequence motif" description="VHIID" evidence="3">
    <location>
        <begin position="398"/>
        <end position="402"/>
    </location>
</feature>
<protein>
    <submittedName>
        <fullName evidence="5">Uncharacterized protein</fullName>
    </submittedName>
</protein>
<evidence type="ECO:0000256" key="4">
    <source>
        <dbReference type="SAM" id="MobiDB-lite"/>
    </source>
</evidence>